<gene>
    <name evidence="1" type="ORF">H6G74_07595</name>
</gene>
<evidence type="ECO:0000313" key="2">
    <source>
        <dbReference type="Proteomes" id="UP000603457"/>
    </source>
</evidence>
<accession>A0ABR8FVB9</accession>
<keyword evidence="2" id="KW-1185">Reference proteome</keyword>
<dbReference type="RefSeq" id="WP_190967094.1">
    <property type="nucleotide sequence ID" value="NZ_JACJTB010000006.1"/>
</dbReference>
<sequence length="271" mass="29912">MSELTKLRVISYLAPSWFGFYEAIVGYVGRILGVETQLQASQYDPLQDPIILTNQLDLAFICGLPLVRYNQVAKNQLQPIVAPVLDAPRYQNHPVYFTDVIVNANSHLYSFADLAGKTLCYNDLGSNSGYNLLRHRLLEGQHPKNFFGKTIASGFHQRSIRWVVDGLADCAGIDSVVLEQELRDFPELSEHLRVVEVIGPCPIPPLVAAPHLDKSVIGQIQTALLQPDAELQTAMTKFGVKGFAAVDLPDYEAIATIYNTAIQAGYEVIGN</sequence>
<dbReference type="PANTHER" id="PTHR35841:SF1">
    <property type="entry name" value="PHOSPHONATES-BINDING PERIPLASMIC PROTEIN"/>
    <property type="match status" value="1"/>
</dbReference>
<comment type="caution">
    <text evidence="1">The sequence shown here is derived from an EMBL/GenBank/DDBJ whole genome shotgun (WGS) entry which is preliminary data.</text>
</comment>
<organism evidence="1 2">
    <name type="scientific">Nostoc spongiaeforme FACHB-130</name>
    <dbReference type="NCBI Taxonomy" id="1357510"/>
    <lineage>
        <taxon>Bacteria</taxon>
        <taxon>Bacillati</taxon>
        <taxon>Cyanobacteriota</taxon>
        <taxon>Cyanophyceae</taxon>
        <taxon>Nostocales</taxon>
        <taxon>Nostocaceae</taxon>
        <taxon>Nostoc</taxon>
    </lineage>
</organism>
<reference evidence="1 2" key="1">
    <citation type="journal article" date="2020" name="ISME J.">
        <title>Comparative genomics reveals insights into cyanobacterial evolution and habitat adaptation.</title>
        <authorList>
            <person name="Chen M.Y."/>
            <person name="Teng W.K."/>
            <person name="Zhao L."/>
            <person name="Hu C.X."/>
            <person name="Zhou Y.K."/>
            <person name="Han B.P."/>
            <person name="Song L.R."/>
            <person name="Shu W.S."/>
        </authorList>
    </citation>
    <scope>NUCLEOTIDE SEQUENCE [LARGE SCALE GENOMIC DNA]</scope>
    <source>
        <strain evidence="1 2">FACHB-130</strain>
    </source>
</reference>
<dbReference type="EMBL" id="JACJTB010000006">
    <property type="protein sequence ID" value="MBD2594192.1"/>
    <property type="molecule type" value="Genomic_DNA"/>
</dbReference>
<dbReference type="Gene3D" id="3.40.190.10">
    <property type="entry name" value="Periplasmic binding protein-like II"/>
    <property type="match status" value="2"/>
</dbReference>
<evidence type="ECO:0000313" key="1">
    <source>
        <dbReference type="EMBL" id="MBD2594192.1"/>
    </source>
</evidence>
<name>A0ABR8FVB9_9NOSO</name>
<proteinExistence type="predicted"/>
<protein>
    <submittedName>
        <fullName evidence="1">PhnD/SsuA/transferrin family substrate-binding protein</fullName>
    </submittedName>
</protein>
<dbReference type="Proteomes" id="UP000603457">
    <property type="component" value="Unassembled WGS sequence"/>
</dbReference>
<dbReference type="PANTHER" id="PTHR35841">
    <property type="entry name" value="PHOSPHONATES-BINDING PERIPLASMIC PROTEIN"/>
    <property type="match status" value="1"/>
</dbReference>
<dbReference type="SUPFAM" id="SSF53850">
    <property type="entry name" value="Periplasmic binding protein-like II"/>
    <property type="match status" value="1"/>
</dbReference>
<dbReference type="Pfam" id="PF12974">
    <property type="entry name" value="Phosphonate-bd"/>
    <property type="match status" value="1"/>
</dbReference>